<sequence length="124" mass="13550">MEVRTDATPEVVPTLRTLAADLAMRLDFDLDAVEDLRMTVDEACSLLLPAAADGTLTCEFRWASGRVEVNVTVLADQPGLAQEDSLGWQLLTALATSARRMVTPLDDGYLTRVELVRECVTVAR</sequence>
<keyword evidence="2" id="KW-1185">Reference proteome</keyword>
<proteinExistence type="predicted"/>
<name>A0A263CXI9_9PSEU</name>
<evidence type="ECO:0000313" key="1">
    <source>
        <dbReference type="EMBL" id="OZM70137.1"/>
    </source>
</evidence>
<dbReference type="EMBL" id="NKYE01000024">
    <property type="protein sequence ID" value="OZM70137.1"/>
    <property type="molecule type" value="Genomic_DNA"/>
</dbReference>
<dbReference type="InterPro" id="IPR036890">
    <property type="entry name" value="HATPase_C_sf"/>
</dbReference>
<protein>
    <submittedName>
        <fullName evidence="1">Anti-sigma factor</fullName>
    </submittedName>
</protein>
<reference evidence="1 2" key="1">
    <citation type="submission" date="2017-07" db="EMBL/GenBank/DDBJ databases">
        <title>Amycolatopsis antarcticus sp. nov., isolated from the surface of an Antarcticus brown macroalga.</title>
        <authorList>
            <person name="Wang J."/>
            <person name="Leiva S."/>
            <person name="Huang J."/>
            <person name="Huang Y."/>
        </authorList>
    </citation>
    <scope>NUCLEOTIDE SEQUENCE [LARGE SCALE GENOMIC DNA]</scope>
    <source>
        <strain evidence="1 2">AU-G6</strain>
    </source>
</reference>
<organism evidence="1 2">
    <name type="scientific">Amycolatopsis antarctica</name>
    <dbReference type="NCBI Taxonomy" id="1854586"/>
    <lineage>
        <taxon>Bacteria</taxon>
        <taxon>Bacillati</taxon>
        <taxon>Actinomycetota</taxon>
        <taxon>Actinomycetes</taxon>
        <taxon>Pseudonocardiales</taxon>
        <taxon>Pseudonocardiaceae</taxon>
        <taxon>Amycolatopsis</taxon>
    </lineage>
</organism>
<dbReference type="AlphaFoldDB" id="A0A263CXI9"/>
<dbReference type="InParanoid" id="A0A263CXI9"/>
<accession>A0A263CXI9</accession>
<dbReference type="Proteomes" id="UP000242444">
    <property type="component" value="Unassembled WGS sequence"/>
</dbReference>
<comment type="caution">
    <text evidence="1">The sequence shown here is derived from an EMBL/GenBank/DDBJ whole genome shotgun (WGS) entry which is preliminary data.</text>
</comment>
<dbReference type="OrthoDB" id="3694612at2"/>
<evidence type="ECO:0000313" key="2">
    <source>
        <dbReference type="Proteomes" id="UP000242444"/>
    </source>
</evidence>
<dbReference type="Gene3D" id="3.30.565.10">
    <property type="entry name" value="Histidine kinase-like ATPase, C-terminal domain"/>
    <property type="match status" value="1"/>
</dbReference>
<gene>
    <name evidence="1" type="ORF">CFN78_26980</name>
</gene>
<dbReference type="RefSeq" id="WP_094865963.1">
    <property type="nucleotide sequence ID" value="NZ_NKYE01000024.1"/>
</dbReference>